<evidence type="ECO:0000313" key="2">
    <source>
        <dbReference type="Proteomes" id="UP000584374"/>
    </source>
</evidence>
<accession>A0A840QK04</accession>
<keyword evidence="2" id="KW-1185">Reference proteome</keyword>
<name>A0A840QK04_9PSEU</name>
<reference evidence="1 2" key="1">
    <citation type="submission" date="2020-08" db="EMBL/GenBank/DDBJ databases">
        <title>Sequencing the genomes of 1000 actinobacteria strains.</title>
        <authorList>
            <person name="Klenk H.-P."/>
        </authorList>
    </citation>
    <scope>NUCLEOTIDE SEQUENCE [LARGE SCALE GENOMIC DNA]</scope>
    <source>
        <strain evidence="1 2">DSM 45584</strain>
    </source>
</reference>
<comment type="caution">
    <text evidence="1">The sequence shown here is derived from an EMBL/GenBank/DDBJ whole genome shotgun (WGS) entry which is preliminary data.</text>
</comment>
<sequence length="115" mass="13647">MMETLTVPDEQEFLDQFGTAPETLEEPWIQRAEFETENGTLELSFDQHEKSIRFEWRQGDEVLWYFFRECATTLSIRAENQETRFIAEFDSEELSGEVDVRVYPRISIKDSALRN</sequence>
<dbReference type="EMBL" id="JACHIW010000002">
    <property type="protein sequence ID" value="MBB5159619.1"/>
    <property type="molecule type" value="Genomic_DNA"/>
</dbReference>
<proteinExistence type="predicted"/>
<dbReference type="AlphaFoldDB" id="A0A840QK04"/>
<dbReference type="RefSeq" id="WP_184732099.1">
    <property type="nucleotide sequence ID" value="NZ_JACHIW010000002.1"/>
</dbReference>
<dbReference type="Proteomes" id="UP000584374">
    <property type="component" value="Unassembled WGS sequence"/>
</dbReference>
<protein>
    <submittedName>
        <fullName evidence="1">Uncharacterized protein YheU (UPF0270 family)</fullName>
    </submittedName>
</protein>
<organism evidence="1 2">
    <name type="scientific">Saccharopolyspora phatthalungensis</name>
    <dbReference type="NCBI Taxonomy" id="664693"/>
    <lineage>
        <taxon>Bacteria</taxon>
        <taxon>Bacillati</taxon>
        <taxon>Actinomycetota</taxon>
        <taxon>Actinomycetes</taxon>
        <taxon>Pseudonocardiales</taxon>
        <taxon>Pseudonocardiaceae</taxon>
        <taxon>Saccharopolyspora</taxon>
    </lineage>
</organism>
<gene>
    <name evidence="1" type="ORF">BJ970_007218</name>
</gene>
<evidence type="ECO:0000313" key="1">
    <source>
        <dbReference type="EMBL" id="MBB5159619.1"/>
    </source>
</evidence>